<dbReference type="GO" id="GO:0008380">
    <property type="term" value="P:RNA splicing"/>
    <property type="evidence" value="ECO:0007669"/>
    <property type="project" value="UniProtKB-KW"/>
</dbReference>
<dbReference type="EMBL" id="CP001670">
    <property type="protein sequence ID" value="AFZ81431.1"/>
    <property type="molecule type" value="Genomic_DNA"/>
</dbReference>
<keyword evidence="8 12" id="KW-0694">RNA-binding</keyword>
<evidence type="ECO:0000256" key="11">
    <source>
        <dbReference type="ARBA" id="ARBA00023306"/>
    </source>
</evidence>
<dbReference type="GO" id="GO:0017070">
    <property type="term" value="F:U6 snRNA binding"/>
    <property type="evidence" value="ECO:0007669"/>
    <property type="project" value="TreeGrafter"/>
</dbReference>
<evidence type="ECO:0000259" key="17">
    <source>
        <dbReference type="PROSITE" id="PS50103"/>
    </source>
</evidence>
<evidence type="ECO:0000256" key="13">
    <source>
        <dbReference type="PROSITE-ProRule" id="PRU00723"/>
    </source>
</evidence>
<dbReference type="PROSITE" id="PS50102">
    <property type="entry name" value="RRM"/>
    <property type="match status" value="1"/>
</dbReference>
<dbReference type="PANTHER" id="PTHR14089">
    <property type="entry name" value="PRE-MRNA-SPLICING FACTOR RBM22"/>
    <property type="match status" value="1"/>
</dbReference>
<dbReference type="SMART" id="SM00360">
    <property type="entry name" value="RRM"/>
    <property type="match status" value="1"/>
</dbReference>
<keyword evidence="5" id="KW-0747">Spliceosome</keyword>
<evidence type="ECO:0000256" key="10">
    <source>
        <dbReference type="ARBA" id="ARBA00023242"/>
    </source>
</evidence>
<dbReference type="InterPro" id="IPR012677">
    <property type="entry name" value="Nucleotide-bd_a/b_plait_sf"/>
</dbReference>
<evidence type="ECO:0000256" key="12">
    <source>
        <dbReference type="PROSITE-ProRule" id="PRU00176"/>
    </source>
</evidence>
<dbReference type="GO" id="GO:0071007">
    <property type="term" value="C:U2-type catalytic step 2 spliceosome"/>
    <property type="evidence" value="ECO:0007669"/>
    <property type="project" value="TreeGrafter"/>
</dbReference>
<keyword evidence="6 13" id="KW-0863">Zinc-finger</keyword>
<dbReference type="Proteomes" id="UP000031512">
    <property type="component" value="Chromosome 3"/>
</dbReference>
<accession>L0B2J5</accession>
<evidence type="ECO:0000313" key="19">
    <source>
        <dbReference type="Proteomes" id="UP000031512"/>
    </source>
</evidence>
<feature type="coiled-coil region" evidence="14">
    <location>
        <begin position="308"/>
        <end position="355"/>
    </location>
</feature>
<evidence type="ECO:0000256" key="1">
    <source>
        <dbReference type="ARBA" id="ARBA00004123"/>
    </source>
</evidence>
<feature type="zinc finger region" description="C3H1-type" evidence="13">
    <location>
        <begin position="152"/>
        <end position="179"/>
    </location>
</feature>
<comment type="subcellular location">
    <subcellularLocation>
        <location evidence="1">Nucleus</location>
    </subcellularLocation>
</comment>
<dbReference type="VEuPathDB" id="PiroplasmaDB:BEWA_008410"/>
<dbReference type="GO" id="GO:0071006">
    <property type="term" value="C:U2-type catalytic step 1 spliceosome"/>
    <property type="evidence" value="ECO:0007669"/>
    <property type="project" value="TreeGrafter"/>
</dbReference>
<dbReference type="InterPro" id="IPR032297">
    <property type="entry name" value="Torus"/>
</dbReference>
<dbReference type="InterPro" id="IPR039171">
    <property type="entry name" value="Cwc2/Slt11"/>
</dbReference>
<dbReference type="InterPro" id="IPR000504">
    <property type="entry name" value="RRM_dom"/>
</dbReference>
<dbReference type="Pfam" id="PF16131">
    <property type="entry name" value="Torus"/>
    <property type="match status" value="1"/>
</dbReference>
<evidence type="ECO:0000256" key="9">
    <source>
        <dbReference type="ARBA" id="ARBA00023187"/>
    </source>
</evidence>
<evidence type="ECO:0000256" key="4">
    <source>
        <dbReference type="ARBA" id="ARBA00022723"/>
    </source>
</evidence>
<dbReference type="STRING" id="1537102.L0B2J5"/>
<evidence type="ECO:0000256" key="15">
    <source>
        <dbReference type="SAM" id="MobiDB-lite"/>
    </source>
</evidence>
<keyword evidence="9" id="KW-0508">mRNA splicing</keyword>
<comment type="similarity">
    <text evidence="2">Belongs to the RRM CWC2 family.</text>
</comment>
<evidence type="ECO:0000256" key="7">
    <source>
        <dbReference type="ARBA" id="ARBA00022833"/>
    </source>
</evidence>
<evidence type="ECO:0000256" key="2">
    <source>
        <dbReference type="ARBA" id="ARBA00008024"/>
    </source>
</evidence>
<sequence length="374" mass="42596">MENLKENEQESDAPNDDHTQAPDYPLVINDKIASGELDPKVVASLELQKLVDGCRVPLGQDTVEAAVTEEDHQKTKVDAWMQRPARVQIEEYTASMYVQGSENYNIWYNKWAGDRNEYVNGRPTLTPASYKCDPENDCGYTRATNVHSVDASGTQYICLFFAKGCCTQGKNCAFLHRLPEMQDEYMLDPSVDIFGRERHARHRDDMSGVGSFNEDCKTLFVGDVHVDTTEANPVESLKATLLHEFSKFGPVTEMNVVPTKGVAFISFPSRVFAEFAKVAMASQPLERYSTALNVKWAHEMKKQTGSKRAAFQALVAKHEEQLKRFQELMQDSCAMDLKREKKMEEERRVKREKRMEQVLKNVEGLKDDEFDVKI</sequence>
<feature type="domain" description="C3H1-type" evidence="17">
    <location>
        <begin position="152"/>
        <end position="179"/>
    </location>
</feature>
<dbReference type="eggNOG" id="KOG0118">
    <property type="taxonomic scope" value="Eukaryota"/>
</dbReference>
<evidence type="ECO:0000259" key="16">
    <source>
        <dbReference type="PROSITE" id="PS50102"/>
    </source>
</evidence>
<evidence type="ECO:0000313" key="18">
    <source>
        <dbReference type="EMBL" id="AFZ81431.1"/>
    </source>
</evidence>
<dbReference type="GO" id="GO:0000974">
    <property type="term" value="C:Prp19 complex"/>
    <property type="evidence" value="ECO:0007669"/>
    <property type="project" value="TreeGrafter"/>
</dbReference>
<keyword evidence="4 13" id="KW-0479">Metal-binding</keyword>
<dbReference type="OrthoDB" id="10251848at2759"/>
<keyword evidence="3" id="KW-0507">mRNA processing</keyword>
<dbReference type="GO" id="GO:0036002">
    <property type="term" value="F:pre-mRNA binding"/>
    <property type="evidence" value="ECO:0007669"/>
    <property type="project" value="TreeGrafter"/>
</dbReference>
<reference evidence="18 19" key="1">
    <citation type="journal article" date="2012" name="BMC Genomics">
        <title>Comparative genomic analysis and phylogenetic position of Theileria equi.</title>
        <authorList>
            <person name="Kappmeyer L.S."/>
            <person name="Thiagarajan M."/>
            <person name="Herndon D.R."/>
            <person name="Ramsay J.D."/>
            <person name="Caler E."/>
            <person name="Djikeng A."/>
            <person name="Gillespie J.J."/>
            <person name="Lau A.O."/>
            <person name="Roalson E.H."/>
            <person name="Silva J.C."/>
            <person name="Silva M.G."/>
            <person name="Suarez C.E."/>
            <person name="Ueti M.W."/>
            <person name="Nene V.M."/>
            <person name="Mealey R.H."/>
            <person name="Knowles D.P."/>
            <person name="Brayton K.A."/>
        </authorList>
    </citation>
    <scope>NUCLEOTIDE SEQUENCE [LARGE SCALE GENOMIC DNA]</scope>
    <source>
        <strain evidence="18 19">WA</strain>
    </source>
</reference>
<dbReference type="RefSeq" id="XP_004831097.1">
    <property type="nucleotide sequence ID" value="XM_004831040.1"/>
</dbReference>
<dbReference type="InterPro" id="IPR036855">
    <property type="entry name" value="Znf_CCCH_sf"/>
</dbReference>
<dbReference type="GO" id="GO:0006397">
    <property type="term" value="P:mRNA processing"/>
    <property type="evidence" value="ECO:0007669"/>
    <property type="project" value="UniProtKB-KW"/>
</dbReference>
<dbReference type="SUPFAM" id="SSF54928">
    <property type="entry name" value="RNA-binding domain, RBD"/>
    <property type="match status" value="1"/>
</dbReference>
<feature type="domain" description="RRM" evidence="16">
    <location>
        <begin position="217"/>
        <end position="299"/>
    </location>
</feature>
<name>L0B2J5_THEEQ</name>
<keyword evidence="14" id="KW-0175">Coiled coil</keyword>
<feature type="region of interest" description="Disordered" evidence="15">
    <location>
        <begin position="1"/>
        <end position="23"/>
    </location>
</feature>
<evidence type="ECO:0000256" key="3">
    <source>
        <dbReference type="ARBA" id="ARBA00022664"/>
    </source>
</evidence>
<dbReference type="KEGG" id="beq:BEWA_008410"/>
<dbReference type="Gene3D" id="3.30.70.330">
    <property type="match status" value="1"/>
</dbReference>
<evidence type="ECO:0000256" key="8">
    <source>
        <dbReference type="ARBA" id="ARBA00022884"/>
    </source>
</evidence>
<keyword evidence="10" id="KW-0539">Nucleus</keyword>
<keyword evidence="11" id="KW-0131">Cell cycle</keyword>
<dbReference type="InterPro" id="IPR035979">
    <property type="entry name" value="RBD_domain_sf"/>
</dbReference>
<dbReference type="AlphaFoldDB" id="L0B2J5"/>
<keyword evidence="19" id="KW-1185">Reference proteome</keyword>
<organism evidence="18 19">
    <name type="scientific">Theileria equi strain WA</name>
    <dbReference type="NCBI Taxonomy" id="1537102"/>
    <lineage>
        <taxon>Eukaryota</taxon>
        <taxon>Sar</taxon>
        <taxon>Alveolata</taxon>
        <taxon>Apicomplexa</taxon>
        <taxon>Aconoidasida</taxon>
        <taxon>Piroplasmida</taxon>
        <taxon>Theileriidae</taxon>
        <taxon>Theileria</taxon>
    </lineage>
</organism>
<evidence type="ECO:0000256" key="5">
    <source>
        <dbReference type="ARBA" id="ARBA00022728"/>
    </source>
</evidence>
<dbReference type="Pfam" id="PF00076">
    <property type="entry name" value="RRM_1"/>
    <property type="match status" value="1"/>
</dbReference>
<protein>
    <submittedName>
        <fullName evidence="18">Uncharacterized protein</fullName>
    </submittedName>
</protein>
<proteinExistence type="inferred from homology"/>
<dbReference type="GO" id="GO:0008270">
    <property type="term" value="F:zinc ion binding"/>
    <property type="evidence" value="ECO:0007669"/>
    <property type="project" value="UniProtKB-KW"/>
</dbReference>
<dbReference type="PANTHER" id="PTHR14089:SF2">
    <property type="entry name" value="PRE-MRNA-SPLICING FACTOR CWC2"/>
    <property type="match status" value="1"/>
</dbReference>
<evidence type="ECO:0000256" key="14">
    <source>
        <dbReference type="SAM" id="Coils"/>
    </source>
</evidence>
<keyword evidence="7 13" id="KW-0862">Zinc</keyword>
<dbReference type="InterPro" id="IPR000571">
    <property type="entry name" value="Znf_CCCH"/>
</dbReference>
<dbReference type="PROSITE" id="PS50103">
    <property type="entry name" value="ZF_C3H1"/>
    <property type="match status" value="1"/>
</dbReference>
<evidence type="ECO:0000256" key="6">
    <source>
        <dbReference type="ARBA" id="ARBA00022771"/>
    </source>
</evidence>
<gene>
    <name evidence="18" type="ORF">BEWA_008410</name>
</gene>
<dbReference type="SUPFAM" id="SSF90229">
    <property type="entry name" value="CCCH zinc finger"/>
    <property type="match status" value="1"/>
</dbReference>
<dbReference type="GeneID" id="15804646"/>